<organism evidence="1 2">
    <name type="scientific">Vibrio crassostreae</name>
    <dbReference type="NCBI Taxonomy" id="246167"/>
    <lineage>
        <taxon>Bacteria</taxon>
        <taxon>Pseudomonadati</taxon>
        <taxon>Pseudomonadota</taxon>
        <taxon>Gammaproteobacteria</taxon>
        <taxon>Vibrionales</taxon>
        <taxon>Vibrionaceae</taxon>
        <taxon>Vibrio</taxon>
    </lineage>
</organism>
<dbReference type="Proteomes" id="UP000049077">
    <property type="component" value="Unassembled WGS sequence"/>
</dbReference>
<accession>A0ABM9QU91</accession>
<proteinExistence type="predicted"/>
<comment type="caution">
    <text evidence="1">The sequence shown here is derived from an EMBL/GenBank/DDBJ whole genome shotgun (WGS) entry which is preliminary data.</text>
</comment>
<dbReference type="EMBL" id="CCJX01000103">
    <property type="protein sequence ID" value="CDT34201.1"/>
    <property type="molecule type" value="Genomic_DNA"/>
</dbReference>
<sequence>MKKELHNDTYFSYILNVGVRLVILGQNSPNHKLRFFDSTNNGAFLS</sequence>
<reference evidence="1 2" key="1">
    <citation type="submission" date="2014-06" db="EMBL/GenBank/DDBJ databases">
        <authorList>
            <person name="Le Roux F."/>
        </authorList>
    </citation>
    <scope>NUCLEOTIDE SEQUENCE [LARGE SCALE GENOMIC DNA]</scope>
    <source>
        <strain evidence="1 2">J5-4</strain>
    </source>
</reference>
<keyword evidence="2" id="KW-1185">Reference proteome</keyword>
<evidence type="ECO:0000313" key="2">
    <source>
        <dbReference type="Proteomes" id="UP000049077"/>
    </source>
</evidence>
<gene>
    <name evidence="1" type="ORF">VCR4J5_200223</name>
</gene>
<name>A0ABM9QU91_9VIBR</name>
<protein>
    <submittedName>
        <fullName evidence="1">Uncharacterized protein</fullName>
    </submittedName>
</protein>
<evidence type="ECO:0000313" key="1">
    <source>
        <dbReference type="EMBL" id="CDT34201.1"/>
    </source>
</evidence>